<dbReference type="AlphaFoldDB" id="A0A928VVX4"/>
<accession>A0A928VVX4</accession>
<reference evidence="2" key="1">
    <citation type="submission" date="2020-10" db="EMBL/GenBank/DDBJ databases">
        <authorList>
            <person name="Castelo-Branco R."/>
            <person name="Eusebio N."/>
            <person name="Adriana R."/>
            <person name="Vieira A."/>
            <person name="Brugerolle De Fraissinette N."/>
            <person name="Rezende De Castro R."/>
            <person name="Schneider M.P."/>
            <person name="Vasconcelos V."/>
            <person name="Leao P.N."/>
        </authorList>
    </citation>
    <scope>NUCLEOTIDE SEQUENCE</scope>
    <source>
        <strain evidence="2">LEGE 11467</strain>
    </source>
</reference>
<dbReference type="Proteomes" id="UP000621799">
    <property type="component" value="Unassembled WGS sequence"/>
</dbReference>
<dbReference type="EMBL" id="JADEXN010000026">
    <property type="protein sequence ID" value="MBE9039707.1"/>
    <property type="molecule type" value="Genomic_DNA"/>
</dbReference>
<organism evidence="2 3">
    <name type="scientific">Zarconia navalis LEGE 11467</name>
    <dbReference type="NCBI Taxonomy" id="1828826"/>
    <lineage>
        <taxon>Bacteria</taxon>
        <taxon>Bacillati</taxon>
        <taxon>Cyanobacteriota</taxon>
        <taxon>Cyanophyceae</taxon>
        <taxon>Oscillatoriophycideae</taxon>
        <taxon>Oscillatoriales</taxon>
        <taxon>Oscillatoriales incertae sedis</taxon>
        <taxon>Zarconia</taxon>
        <taxon>Zarconia navalis</taxon>
    </lineage>
</organism>
<evidence type="ECO:0000313" key="2">
    <source>
        <dbReference type="EMBL" id="MBE9039707.1"/>
    </source>
</evidence>
<keyword evidence="3" id="KW-1185">Reference proteome</keyword>
<evidence type="ECO:0000313" key="3">
    <source>
        <dbReference type="Proteomes" id="UP000621799"/>
    </source>
</evidence>
<proteinExistence type="predicted"/>
<gene>
    <name evidence="2" type="ORF">IQ235_02715</name>
</gene>
<sequence>MVTKNIRIVGYLPPHYHDKLREYIEANDLSESAALVRIVKQFFDSPVASDGEVEARLDRELASLRVEMTEEMTQMRQRLGVLEAALATSTRTRSYSQSRNSASTRPAPTLPSQTSANLARRLGVTAESLKEAQGKGEEHFKNWTKHRDPGKRAWVARDGRFHPL</sequence>
<feature type="region of interest" description="Disordered" evidence="1">
    <location>
        <begin position="131"/>
        <end position="151"/>
    </location>
</feature>
<comment type="caution">
    <text evidence="2">The sequence shown here is derived from an EMBL/GenBank/DDBJ whole genome shotgun (WGS) entry which is preliminary data.</text>
</comment>
<feature type="region of interest" description="Disordered" evidence="1">
    <location>
        <begin position="90"/>
        <end position="113"/>
    </location>
</feature>
<name>A0A928VVX4_9CYAN</name>
<protein>
    <submittedName>
        <fullName evidence="2">Uncharacterized protein</fullName>
    </submittedName>
</protein>
<feature type="compositionally biased region" description="Polar residues" evidence="1">
    <location>
        <begin position="102"/>
        <end position="113"/>
    </location>
</feature>
<feature type="compositionally biased region" description="Low complexity" evidence="1">
    <location>
        <begin position="90"/>
        <end position="101"/>
    </location>
</feature>
<dbReference type="RefSeq" id="WP_264319968.1">
    <property type="nucleotide sequence ID" value="NZ_JADEXN010000026.1"/>
</dbReference>
<evidence type="ECO:0000256" key="1">
    <source>
        <dbReference type="SAM" id="MobiDB-lite"/>
    </source>
</evidence>